<evidence type="ECO:0000256" key="1">
    <source>
        <dbReference type="SAM" id="MobiDB-lite"/>
    </source>
</evidence>
<feature type="non-terminal residue" evidence="2">
    <location>
        <position position="221"/>
    </location>
</feature>
<dbReference type="AlphaFoldDB" id="A0A6J4T135"/>
<dbReference type="GO" id="GO:0008831">
    <property type="term" value="F:dTDP-4-dehydrorhamnose reductase activity"/>
    <property type="evidence" value="ECO:0007669"/>
    <property type="project" value="UniProtKB-EC"/>
</dbReference>
<accession>A0A6J4T135</accession>
<dbReference type="EMBL" id="CADCVW010000078">
    <property type="protein sequence ID" value="CAA9510410.1"/>
    <property type="molecule type" value="Genomic_DNA"/>
</dbReference>
<sequence>VRHRYREQHPHHPRRAHTGRPDGELRPLRPLARGFRPRAGDGYPLPPLWPAAAPDAGGARPLRLELRRRNAGGPEAARHHADHRPVPFRRARLAAELPKPGLPGAVRALRRRLRRAFPVGATLHPGQRDVYLRDVLRPLRLVERTAEGRPLLRHRAEAHRQSQCAGDAGDPEAARGRNLHPEREQRIFPRGEPGGDRSGRVPQLDALPVARPQLRPPRRQL</sequence>
<reference evidence="2" key="1">
    <citation type="submission" date="2020-02" db="EMBL/GenBank/DDBJ databases">
        <authorList>
            <person name="Meier V. D."/>
        </authorList>
    </citation>
    <scope>NUCLEOTIDE SEQUENCE</scope>
    <source>
        <strain evidence="2">AVDCRST_MAG39</strain>
    </source>
</reference>
<feature type="compositionally biased region" description="Basic residues" evidence="1">
    <location>
        <begin position="1"/>
        <end position="18"/>
    </location>
</feature>
<feature type="region of interest" description="Disordered" evidence="1">
    <location>
        <begin position="1"/>
        <end position="27"/>
    </location>
</feature>
<feature type="region of interest" description="Disordered" evidence="1">
    <location>
        <begin position="152"/>
        <end position="221"/>
    </location>
</feature>
<protein>
    <submittedName>
        <fullName evidence="2">GH1</fullName>
        <ecNumber evidence="2">1.1.1.133</ecNumber>
    </submittedName>
</protein>
<evidence type="ECO:0000313" key="2">
    <source>
        <dbReference type="EMBL" id="CAA9510410.1"/>
    </source>
</evidence>
<proteinExistence type="predicted"/>
<gene>
    <name evidence="2" type="ORF">AVDCRST_MAG39-1982</name>
</gene>
<feature type="compositionally biased region" description="Basic and acidic residues" evidence="1">
    <location>
        <begin position="172"/>
        <end position="199"/>
    </location>
</feature>
<organism evidence="2">
    <name type="scientific">uncultured Sphingomonadaceae bacterium</name>
    <dbReference type="NCBI Taxonomy" id="169976"/>
    <lineage>
        <taxon>Bacteria</taxon>
        <taxon>Pseudomonadati</taxon>
        <taxon>Pseudomonadota</taxon>
        <taxon>Alphaproteobacteria</taxon>
        <taxon>Sphingomonadales</taxon>
        <taxon>Sphingomonadaceae</taxon>
        <taxon>environmental samples</taxon>
    </lineage>
</organism>
<feature type="non-terminal residue" evidence="2">
    <location>
        <position position="1"/>
    </location>
</feature>
<name>A0A6J4T135_9SPHN</name>
<dbReference type="EC" id="1.1.1.133" evidence="2"/>
<keyword evidence="2" id="KW-0560">Oxidoreductase</keyword>